<dbReference type="InterPro" id="IPR007168">
    <property type="entry name" value="Phageshock_PspC_N"/>
</dbReference>
<feature type="domain" description="Phage shock protein PspC N-terminal" evidence="8">
    <location>
        <begin position="89"/>
        <end position="148"/>
    </location>
</feature>
<dbReference type="GO" id="GO:0003677">
    <property type="term" value="F:DNA binding"/>
    <property type="evidence" value="ECO:0007669"/>
    <property type="project" value="UniProtKB-KW"/>
</dbReference>
<keyword evidence="3 7" id="KW-0812">Transmembrane</keyword>
<evidence type="ECO:0000256" key="2">
    <source>
        <dbReference type="ARBA" id="ARBA00022475"/>
    </source>
</evidence>
<keyword evidence="9" id="KW-0238">DNA-binding</keyword>
<feature type="transmembrane region" description="Helical" evidence="7">
    <location>
        <begin position="119"/>
        <end position="146"/>
    </location>
</feature>
<dbReference type="EMBL" id="MCGI01000008">
    <property type="protein sequence ID" value="ODM02730.1"/>
    <property type="molecule type" value="Genomic_DNA"/>
</dbReference>
<name>A0A1E3A1W4_9FIRM</name>
<dbReference type="PANTHER" id="PTHR33885">
    <property type="entry name" value="PHAGE SHOCK PROTEIN C"/>
    <property type="match status" value="1"/>
</dbReference>
<dbReference type="Proteomes" id="UP000095003">
    <property type="component" value="Unassembled WGS sequence"/>
</dbReference>
<evidence type="ECO:0000256" key="5">
    <source>
        <dbReference type="ARBA" id="ARBA00023136"/>
    </source>
</evidence>
<evidence type="ECO:0000313" key="10">
    <source>
        <dbReference type="Proteomes" id="UP000095003"/>
    </source>
</evidence>
<organism evidence="9 10">
    <name type="scientific">Eisenbergiella tayi</name>
    <dbReference type="NCBI Taxonomy" id="1432052"/>
    <lineage>
        <taxon>Bacteria</taxon>
        <taxon>Bacillati</taxon>
        <taxon>Bacillota</taxon>
        <taxon>Clostridia</taxon>
        <taxon>Lachnospirales</taxon>
        <taxon>Lachnospiraceae</taxon>
        <taxon>Eisenbergiella</taxon>
    </lineage>
</organism>
<dbReference type="PANTHER" id="PTHR33885:SF3">
    <property type="entry name" value="PHAGE SHOCK PROTEIN C"/>
    <property type="match status" value="1"/>
</dbReference>
<keyword evidence="4 7" id="KW-1133">Transmembrane helix</keyword>
<gene>
    <name evidence="9" type="ORF">BEH84_05961</name>
</gene>
<dbReference type="AlphaFoldDB" id="A0A1E3A1W4"/>
<dbReference type="GO" id="GO:0005886">
    <property type="term" value="C:plasma membrane"/>
    <property type="evidence" value="ECO:0007669"/>
    <property type="project" value="UniProtKB-SubCell"/>
</dbReference>
<proteinExistence type="predicted"/>
<keyword evidence="5 7" id="KW-0472">Membrane</keyword>
<dbReference type="RefSeq" id="WP_044969222.1">
    <property type="nucleotide sequence ID" value="NZ_BAABXS010000001.1"/>
</dbReference>
<feature type="compositionally biased region" description="Polar residues" evidence="6">
    <location>
        <begin position="1"/>
        <end position="17"/>
    </location>
</feature>
<evidence type="ECO:0000259" key="8">
    <source>
        <dbReference type="Pfam" id="PF04024"/>
    </source>
</evidence>
<keyword evidence="2" id="KW-1003">Cell membrane</keyword>
<evidence type="ECO:0000256" key="4">
    <source>
        <dbReference type="ARBA" id="ARBA00022989"/>
    </source>
</evidence>
<feature type="region of interest" description="Disordered" evidence="6">
    <location>
        <begin position="1"/>
        <end position="44"/>
    </location>
</feature>
<accession>A0A1E3A1W4</accession>
<dbReference type="InterPro" id="IPR052027">
    <property type="entry name" value="PspC"/>
</dbReference>
<dbReference type="PATRIC" id="fig|1432052.3.peg.6584"/>
<evidence type="ECO:0000256" key="6">
    <source>
        <dbReference type="SAM" id="MobiDB-lite"/>
    </source>
</evidence>
<comment type="subcellular location">
    <subcellularLocation>
        <location evidence="1">Cell membrane</location>
        <topology evidence="1">Single-pass membrane protein</topology>
    </subcellularLocation>
</comment>
<protein>
    <submittedName>
        <fullName evidence="9">DNA-binding transcriptional activator PspC</fullName>
    </submittedName>
</protein>
<evidence type="ECO:0000256" key="3">
    <source>
        <dbReference type="ARBA" id="ARBA00022692"/>
    </source>
</evidence>
<sequence length="149" mass="16114">MDEYMNNENNTQESQSDNTQNSGQYNNGGNYNSNNNNGTYQGNDWQNGGFNNSYGGAGQENGGYGNSYGGGYGNGSYGGYSDSGRQTGRRLKRSATNRMVCGVCAGIAEYFNWDPTIIRIIWVAASIFLGAGFLGVIAYFIVAVIMPER</sequence>
<evidence type="ECO:0000256" key="1">
    <source>
        <dbReference type="ARBA" id="ARBA00004162"/>
    </source>
</evidence>
<evidence type="ECO:0000256" key="7">
    <source>
        <dbReference type="SAM" id="Phobius"/>
    </source>
</evidence>
<dbReference type="GeneID" id="97114150"/>
<reference evidence="9 10" key="1">
    <citation type="submission" date="2016-07" db="EMBL/GenBank/DDBJ databases">
        <title>Characterization of isolates of Eisenbergiella tayi derived from blood cultures, using whole genome sequencing.</title>
        <authorList>
            <person name="Burdz T."/>
            <person name="Wiebe D."/>
            <person name="Huynh C."/>
            <person name="Bernard K."/>
        </authorList>
    </citation>
    <scope>NUCLEOTIDE SEQUENCE [LARGE SCALE GENOMIC DNA]</scope>
    <source>
        <strain evidence="9 10">NML 120489</strain>
    </source>
</reference>
<feature type="compositionally biased region" description="Low complexity" evidence="6">
    <location>
        <begin position="18"/>
        <end position="43"/>
    </location>
</feature>
<dbReference type="Pfam" id="PF04024">
    <property type="entry name" value="PspC"/>
    <property type="match status" value="1"/>
</dbReference>
<comment type="caution">
    <text evidence="9">The sequence shown here is derived from an EMBL/GenBank/DDBJ whole genome shotgun (WGS) entry which is preliminary data.</text>
</comment>
<evidence type="ECO:0000313" key="9">
    <source>
        <dbReference type="EMBL" id="ODM02730.1"/>
    </source>
</evidence>